<keyword evidence="6 7" id="KW-0472">Membrane</keyword>
<evidence type="ECO:0000313" key="10">
    <source>
        <dbReference type="EMBL" id="AOY78270.1"/>
    </source>
</evidence>
<dbReference type="Proteomes" id="UP000177894">
    <property type="component" value="Chromosome"/>
</dbReference>
<comment type="similarity">
    <text evidence="2">Belongs to the CpsC/CapA family.</text>
</comment>
<feature type="domain" description="Polysaccharide chain length determinant N-terminal" evidence="8">
    <location>
        <begin position="4"/>
        <end position="95"/>
    </location>
</feature>
<feature type="transmembrane region" description="Helical" evidence="7">
    <location>
        <begin position="175"/>
        <end position="195"/>
    </location>
</feature>
<keyword evidence="4 7" id="KW-0812">Transmembrane</keyword>
<dbReference type="GO" id="GO:0004713">
    <property type="term" value="F:protein tyrosine kinase activity"/>
    <property type="evidence" value="ECO:0007669"/>
    <property type="project" value="TreeGrafter"/>
</dbReference>
<comment type="subcellular location">
    <subcellularLocation>
        <location evidence="1">Cell membrane</location>
        <topology evidence="1">Multi-pass membrane protein</topology>
    </subcellularLocation>
</comment>
<dbReference type="Pfam" id="PF13807">
    <property type="entry name" value="GNVR"/>
    <property type="match status" value="1"/>
</dbReference>
<dbReference type="PANTHER" id="PTHR32309">
    <property type="entry name" value="TYROSINE-PROTEIN KINASE"/>
    <property type="match status" value="1"/>
</dbReference>
<evidence type="ECO:0000259" key="9">
    <source>
        <dbReference type="Pfam" id="PF13807"/>
    </source>
</evidence>
<feature type="transmembrane region" description="Helical" evidence="7">
    <location>
        <begin position="18"/>
        <end position="40"/>
    </location>
</feature>
<accession>A0AAC9WER7</accession>
<dbReference type="InterPro" id="IPR032807">
    <property type="entry name" value="GNVR"/>
</dbReference>
<gene>
    <name evidence="11" type="primary">cap8A</name>
    <name evidence="10" type="ORF">BJL90_06640</name>
    <name evidence="11" type="ORF">CLFO_02200</name>
</gene>
<dbReference type="AlphaFoldDB" id="A0AAC9WER7"/>
<evidence type="ECO:0000259" key="8">
    <source>
        <dbReference type="Pfam" id="PF02706"/>
    </source>
</evidence>
<dbReference type="GO" id="GO:0005886">
    <property type="term" value="C:plasma membrane"/>
    <property type="evidence" value="ECO:0007669"/>
    <property type="project" value="UniProtKB-SubCell"/>
</dbReference>
<organism evidence="11 13">
    <name type="scientific">Clostridium formicaceticum</name>
    <dbReference type="NCBI Taxonomy" id="1497"/>
    <lineage>
        <taxon>Bacteria</taxon>
        <taxon>Bacillati</taxon>
        <taxon>Bacillota</taxon>
        <taxon>Clostridia</taxon>
        <taxon>Eubacteriales</taxon>
        <taxon>Clostridiaceae</taxon>
        <taxon>Clostridium</taxon>
    </lineage>
</organism>
<evidence type="ECO:0000256" key="5">
    <source>
        <dbReference type="ARBA" id="ARBA00022989"/>
    </source>
</evidence>
<evidence type="ECO:0000256" key="2">
    <source>
        <dbReference type="ARBA" id="ARBA00006683"/>
    </source>
</evidence>
<dbReference type="InterPro" id="IPR003856">
    <property type="entry name" value="LPS_length_determ_N"/>
</dbReference>
<evidence type="ECO:0000256" key="6">
    <source>
        <dbReference type="ARBA" id="ARBA00023136"/>
    </source>
</evidence>
<sequence length="227" mass="25811">MELELDLREYIHIIQKRFWLIVIITVLAMLTSGVISYYVLDPIYQASTTIMVGKPQSESELGQLQLQDLNLNLRLAKTYGEIVKSRSVSQEVIREMNLDLTPEQLTSKTTVDLVRDTEFITIKVTDTDPQLAADIANNLSKTFKKYVMQIMRVDNVQVLDAAVVPMSPIKPRKQLNIAIAGVLGLMFSLFLVFLMEYLDNTIKTPEDIQRHLNLNIIGAIPAMREED</sequence>
<keyword evidence="12" id="KW-1185">Reference proteome</keyword>
<evidence type="ECO:0000313" key="13">
    <source>
        <dbReference type="Proteomes" id="UP000192478"/>
    </source>
</evidence>
<keyword evidence="5 7" id="KW-1133">Transmembrane helix</keyword>
<dbReference type="PANTHER" id="PTHR32309:SF13">
    <property type="entry name" value="FERRIC ENTEROBACTIN TRANSPORT PROTEIN FEPE"/>
    <property type="match status" value="1"/>
</dbReference>
<feature type="domain" description="Tyrosine-protein kinase G-rich" evidence="9">
    <location>
        <begin position="128"/>
        <end position="194"/>
    </location>
</feature>
<evidence type="ECO:0000256" key="7">
    <source>
        <dbReference type="SAM" id="Phobius"/>
    </source>
</evidence>
<evidence type="ECO:0000256" key="3">
    <source>
        <dbReference type="ARBA" id="ARBA00022475"/>
    </source>
</evidence>
<dbReference type="EMBL" id="CP020559">
    <property type="protein sequence ID" value="ARE85904.1"/>
    <property type="molecule type" value="Genomic_DNA"/>
</dbReference>
<dbReference type="Proteomes" id="UP000192478">
    <property type="component" value="Chromosome"/>
</dbReference>
<evidence type="ECO:0000313" key="12">
    <source>
        <dbReference type="Proteomes" id="UP000177894"/>
    </source>
</evidence>
<protein>
    <submittedName>
        <fullName evidence="11">Capsular polysaccharide type 8 biosynthesis protein cap8A</fullName>
    </submittedName>
</protein>
<reference evidence="11 13" key="2">
    <citation type="submission" date="2017-03" db="EMBL/GenBank/DDBJ databases">
        <title>Complete sequence of Clostridium formicaceticum DSM 92.</title>
        <authorList>
            <person name="Poehlein A."/>
            <person name="Karl M."/>
            <person name="Bengelsdorf F.R."/>
            <person name="Duerre P."/>
            <person name="Daniel R."/>
        </authorList>
    </citation>
    <scope>NUCLEOTIDE SEQUENCE [LARGE SCALE GENOMIC DNA]</scope>
    <source>
        <strain evidence="11 13">DSM 92</strain>
    </source>
</reference>
<evidence type="ECO:0000256" key="4">
    <source>
        <dbReference type="ARBA" id="ARBA00022692"/>
    </source>
</evidence>
<reference evidence="10 12" key="1">
    <citation type="submission" date="2016-10" db="EMBL/GenBank/DDBJ databases">
        <title>Complete Genome Sequence of Acetogen Clostridium formicoaceticum ATCC 27076.</title>
        <authorList>
            <person name="Bao T."/>
            <person name="Cheng C."/>
            <person name="Zhao J."/>
            <person name="Yang S.-T."/>
            <person name="Wang J."/>
            <person name="Wang M."/>
        </authorList>
    </citation>
    <scope>NUCLEOTIDE SEQUENCE [LARGE SCALE GENOMIC DNA]</scope>
    <source>
        <strain evidence="10 12">ATCC 27076</strain>
    </source>
</reference>
<name>A0AAC9WER7_9CLOT</name>
<evidence type="ECO:0000256" key="1">
    <source>
        <dbReference type="ARBA" id="ARBA00004651"/>
    </source>
</evidence>
<dbReference type="EMBL" id="CP017603">
    <property type="protein sequence ID" value="AOY78270.1"/>
    <property type="molecule type" value="Genomic_DNA"/>
</dbReference>
<dbReference type="InterPro" id="IPR050445">
    <property type="entry name" value="Bact_polysacc_biosynth/exp"/>
</dbReference>
<keyword evidence="3" id="KW-1003">Cell membrane</keyword>
<dbReference type="KEGG" id="cfm:BJL90_06640"/>
<dbReference type="Pfam" id="PF02706">
    <property type="entry name" value="Wzz"/>
    <property type="match status" value="1"/>
</dbReference>
<evidence type="ECO:0000313" key="11">
    <source>
        <dbReference type="EMBL" id="ARE85904.1"/>
    </source>
</evidence>
<proteinExistence type="inferred from homology"/>